<accession>A0AAP5IEN1</accession>
<dbReference type="Gene3D" id="3.30.420.10">
    <property type="entry name" value="Ribonuclease H-like superfamily/Ribonuclease H"/>
    <property type="match status" value="1"/>
</dbReference>
<dbReference type="Pfam" id="PF01612">
    <property type="entry name" value="DNA_pol_A_exo1"/>
    <property type="match status" value="1"/>
</dbReference>
<organism evidence="2 3">
    <name type="scientific">Aetokthonos hydrillicola Thurmond2011</name>
    <dbReference type="NCBI Taxonomy" id="2712845"/>
    <lineage>
        <taxon>Bacteria</taxon>
        <taxon>Bacillati</taxon>
        <taxon>Cyanobacteriota</taxon>
        <taxon>Cyanophyceae</taxon>
        <taxon>Nostocales</taxon>
        <taxon>Hapalosiphonaceae</taxon>
        <taxon>Aetokthonos</taxon>
    </lineage>
</organism>
<dbReference type="EMBL" id="JAALHA020000032">
    <property type="protein sequence ID" value="MDR9900263.1"/>
    <property type="molecule type" value="Genomic_DNA"/>
</dbReference>
<name>A0AAP5IEN1_9CYAN</name>
<dbReference type="Proteomes" id="UP000667802">
    <property type="component" value="Unassembled WGS sequence"/>
</dbReference>
<keyword evidence="3" id="KW-1185">Reference proteome</keyword>
<dbReference type="PANTHER" id="PTHR47649:SF1">
    <property type="entry name" value="RIBONUCLEASE D"/>
    <property type="match status" value="1"/>
</dbReference>
<dbReference type="SUPFAM" id="SSF53098">
    <property type="entry name" value="Ribonuclease H-like"/>
    <property type="match status" value="1"/>
</dbReference>
<dbReference type="GO" id="GO:0003676">
    <property type="term" value="F:nucleic acid binding"/>
    <property type="evidence" value="ECO:0007669"/>
    <property type="project" value="InterPro"/>
</dbReference>
<reference evidence="3" key="1">
    <citation type="journal article" date="2021" name="Science">
        <title>Hunting the eagle killer: A cyanobacterial neurotoxin causes vacuolar myelinopathy.</title>
        <authorList>
            <person name="Breinlinger S."/>
            <person name="Phillips T.J."/>
            <person name="Haram B.N."/>
            <person name="Mares J."/>
            <person name="Martinez Yerena J.A."/>
            <person name="Hrouzek P."/>
            <person name="Sobotka R."/>
            <person name="Henderson W.M."/>
            <person name="Schmieder P."/>
            <person name="Williams S.M."/>
            <person name="Lauderdale J.D."/>
            <person name="Wilde H.D."/>
            <person name="Gerrin W."/>
            <person name="Kust A."/>
            <person name="Washington J.W."/>
            <person name="Wagner C."/>
            <person name="Geier B."/>
            <person name="Liebeke M."/>
            <person name="Enke H."/>
            <person name="Niedermeyer T.H.J."/>
            <person name="Wilde S.B."/>
        </authorList>
    </citation>
    <scope>NUCLEOTIDE SEQUENCE [LARGE SCALE GENOMIC DNA]</scope>
    <source>
        <strain evidence="3">Thurmond2011</strain>
    </source>
</reference>
<evidence type="ECO:0000313" key="2">
    <source>
        <dbReference type="EMBL" id="MDR9900263.1"/>
    </source>
</evidence>
<dbReference type="InterPro" id="IPR002562">
    <property type="entry name" value="3'-5'_exonuclease_dom"/>
</dbReference>
<evidence type="ECO:0000313" key="3">
    <source>
        <dbReference type="Proteomes" id="UP000667802"/>
    </source>
</evidence>
<comment type="caution">
    <text evidence="2">The sequence shown here is derived from an EMBL/GenBank/DDBJ whole genome shotgun (WGS) entry which is preliminary data.</text>
</comment>
<dbReference type="InterPro" id="IPR051086">
    <property type="entry name" value="RNase_D-like"/>
</dbReference>
<dbReference type="InterPro" id="IPR036397">
    <property type="entry name" value="RNaseH_sf"/>
</dbReference>
<feature type="domain" description="3'-5' exonuclease" evidence="1">
    <location>
        <begin position="1"/>
        <end position="178"/>
    </location>
</feature>
<evidence type="ECO:0000259" key="1">
    <source>
        <dbReference type="SMART" id="SM00474"/>
    </source>
</evidence>
<dbReference type="GO" id="GO:0008408">
    <property type="term" value="F:3'-5' exonuclease activity"/>
    <property type="evidence" value="ECO:0007669"/>
    <property type="project" value="InterPro"/>
</dbReference>
<dbReference type="PANTHER" id="PTHR47649">
    <property type="entry name" value="RIBONUCLEASE D"/>
    <property type="match status" value="1"/>
</dbReference>
<proteinExistence type="predicted"/>
<dbReference type="RefSeq" id="WP_208340656.1">
    <property type="nucleotide sequence ID" value="NZ_CAWQFN010000717.1"/>
</dbReference>
<sequence>MSYLTNSADILYAISELTTSSKLWIDTEIADWRTHARRLSLIQVLSDTTSPSEDHVLIFDVLNKPDVIKLFSEQIIANSTIEKIFHNAPADLRLLGKDQAKNITCTLKIARQMNDVLNVTNFKLKTLAVELCHASDVDTEQGTSDWGYRPLNPKQLLYARRDVIYLAQVHHHLLQIVDSHQGSSKKYKYLSSEISLRNPSYTPTEPSQVYQDDQSVAEINDFTFLTSLLLADSHSFLVHEEFLDILRQLYRCDTEYREKITQYANNFKSRGYFFREELNFLIQRLNYHQIDCAIGSEEPEELEEENSSEQCVKTEVSYKISYKEILETLRQLYELDTQYRETIVRYVDNFKSKKYFLSEELTFLTQRLKYHRIDCQAQLFPLHRDLYARPWSSEEDERLRLRYSQQAPINIIAAEFQRSKGAIRSRIKKLGLQDQHQQSSYNTKIQEIRKQYPRAYEPWSGEEDKQLRLRYSQNAPINIIAAEFQRQPSAIRSRLEKLGLRS</sequence>
<dbReference type="AlphaFoldDB" id="A0AAP5IEN1"/>
<dbReference type="SMART" id="SM00474">
    <property type="entry name" value="35EXOc"/>
    <property type="match status" value="1"/>
</dbReference>
<dbReference type="GO" id="GO:0006139">
    <property type="term" value="P:nucleobase-containing compound metabolic process"/>
    <property type="evidence" value="ECO:0007669"/>
    <property type="project" value="InterPro"/>
</dbReference>
<gene>
    <name evidence="2" type="ORF">G7B40_037800</name>
</gene>
<protein>
    <recommendedName>
        <fullName evidence="1">3'-5' exonuclease domain-containing protein</fullName>
    </recommendedName>
</protein>
<dbReference type="InterPro" id="IPR012337">
    <property type="entry name" value="RNaseH-like_sf"/>
</dbReference>